<evidence type="ECO:0000313" key="2">
    <source>
        <dbReference type="EMBL" id="WZU66919.1"/>
    </source>
</evidence>
<name>A0AAN0M8A7_9RHOB</name>
<dbReference type="RefSeq" id="WP_342076238.1">
    <property type="nucleotide sequence ID" value="NZ_CP151767.2"/>
</dbReference>
<sequence>MTTNFALTLSFDGIELLHRVTGGWQLVGKADVEDPDLDNVLADLRSKAMALEPGGMITKLIIPLDQIKYLALDTTRTTEADINAALEGATPYDLADLVIDCDRRGGRTHIAAVARETLDEAESFARAHRFNPVSFVAIPEPFTFQSEVFFGPTRMMHDVLGPQGRVERDILPVMSVGTRIKSRLLIFDIPEDELPPTPENDLACLLSEVATDPVVESAPAKQPDPIAPKTADAPAPDETPAVADDTAVTPVEDAPAPDAPKAETTTPDSPAPAAPKKRKAAKKPKKGKATKTTAAAKDAAAEPAAKTPPRKPKVTETASATTLLAPDPIIAEYHPRQPGQAQRLRRRAVGSRTPVVPAHMSSAPALGSAQSLIAEPTGRSQPRVVDAPPANANRRLLVGTAAVIGIAALGLLAWTQYGDAPEPAGPTDAAAIPATADVEMVAAPTAGAGPQLPVFDQGTVPAPTAVAAAPAQAVAPGLYEPVDFAALPVASAPDSVLPPFANPPAQDAETAPAATEGAPVVVGRVLSPDEAQQVYATTGVWQRAPRPLGAPRTTSPTVEGVPDLIAAPARIAQPTLRQTQELAPDLSFLAPSNPPPPDATFTLDADGAIAATPEGAVTPEGAIVYAGLPDLNVRARPTVTETDLERLAVLAPPPEGVILVQGPPAVTPPLRPGNLGSAAEDLTDDVLDASLDATPGAVSLDGLQPEPAEDATDLPPADPTLATLRPRLRPEGLTTPSALPSNPDITSIIASIEEETAATDFVDATASAVTQSRRPNTRPRNFAQVVAAAQPRPSAAPQQASTAAVVATPAPPPVQQPAAAAPVAPRDFAPVPGGVARAATLEDAIRLRDINLIGVYGRPNARRALVRLSNGRYVRVQVGSQLDGGQVTAIGDDALNYVKRGRTYAIQIPSG</sequence>
<evidence type="ECO:0000256" key="1">
    <source>
        <dbReference type="SAM" id="MobiDB-lite"/>
    </source>
</evidence>
<accession>A0AAN0M8A7</accession>
<gene>
    <name evidence="2" type="ORF">AABB31_18310</name>
</gene>
<feature type="region of interest" description="Disordered" evidence="1">
    <location>
        <begin position="215"/>
        <end position="367"/>
    </location>
</feature>
<feature type="region of interest" description="Disordered" evidence="1">
    <location>
        <begin position="695"/>
        <end position="725"/>
    </location>
</feature>
<dbReference type="KEGG" id="yrh:AABB31_18310"/>
<dbReference type="AlphaFoldDB" id="A0AAN0M8A7"/>
<feature type="compositionally biased region" description="Low complexity" evidence="1">
    <location>
        <begin position="290"/>
        <end position="307"/>
    </location>
</feature>
<protein>
    <recommendedName>
        <fullName evidence="4">Translation initiation factor 2</fullName>
    </recommendedName>
</protein>
<reference evidence="2 3" key="2">
    <citation type="submission" date="2024-08" db="EMBL/GenBank/DDBJ databases">
        <title>Phylogenomic analyses of a clade within the roseobacter group suggest taxonomic reassignments of species of the genera Aestuariivita, Citreicella, Loktanella, Nautella, Pelagibaca, Ruegeria, Thalassobius, Thiobacimonas and Tropicibacter, and the proposal o.</title>
        <authorList>
            <person name="Jeon C.O."/>
        </authorList>
    </citation>
    <scope>NUCLEOTIDE SEQUENCE [LARGE SCALE GENOMIC DNA]</scope>
    <source>
        <strain evidence="2 3">SS1-5</strain>
    </source>
</reference>
<evidence type="ECO:0000313" key="3">
    <source>
        <dbReference type="Proteomes" id="UP001470809"/>
    </source>
</evidence>
<reference evidence="3" key="1">
    <citation type="submission" date="2024-04" db="EMBL/GenBank/DDBJ databases">
        <title>Phylogenomic analyses of a clade within the roseobacter group suggest taxonomic reassignments of species of the genera Aestuariivita, Citreicella, Loktanella, Nautella, Pelagibaca, Ruegeria, Thalassobius, Thiobacimonas and Tropicibacter, and the proposal o.</title>
        <authorList>
            <person name="Jeon C.O."/>
        </authorList>
    </citation>
    <scope>NUCLEOTIDE SEQUENCE [LARGE SCALE GENOMIC DNA]</scope>
    <source>
        <strain evidence="3">SS1-5</strain>
    </source>
</reference>
<dbReference type="EMBL" id="CP151767">
    <property type="protein sequence ID" value="WZU66919.1"/>
    <property type="molecule type" value="Genomic_DNA"/>
</dbReference>
<keyword evidence="3" id="KW-1185">Reference proteome</keyword>
<feature type="compositionally biased region" description="Basic residues" evidence="1">
    <location>
        <begin position="275"/>
        <end position="289"/>
    </location>
</feature>
<organism evidence="2 3">
    <name type="scientific">Yoonia rhodophyticola</name>
    <dbReference type="NCBI Taxonomy" id="3137370"/>
    <lineage>
        <taxon>Bacteria</taxon>
        <taxon>Pseudomonadati</taxon>
        <taxon>Pseudomonadota</taxon>
        <taxon>Alphaproteobacteria</taxon>
        <taxon>Rhodobacterales</taxon>
        <taxon>Paracoccaceae</taxon>
        <taxon>Yoonia</taxon>
    </lineage>
</organism>
<dbReference type="Proteomes" id="UP001470809">
    <property type="component" value="Chromosome"/>
</dbReference>
<proteinExistence type="predicted"/>
<evidence type="ECO:0008006" key="4">
    <source>
        <dbReference type="Google" id="ProtNLM"/>
    </source>
</evidence>
<feature type="compositionally biased region" description="Low complexity" evidence="1">
    <location>
        <begin position="223"/>
        <end position="256"/>
    </location>
</feature>